<reference evidence="1 2" key="1">
    <citation type="submission" date="2019-08" db="EMBL/GenBank/DDBJ databases">
        <title>Whole-genome Sequencing of e-waste polymer degrading bacterium Pseudomonas sp. strain PE08.</title>
        <authorList>
            <person name="Kirdat K."/>
            <person name="Debbarma P."/>
            <person name="Narawade N."/>
            <person name="Suyal D."/>
            <person name="Thorat V."/>
            <person name="Shouche Y."/>
            <person name="Goel R."/>
            <person name="Yadav A."/>
        </authorList>
    </citation>
    <scope>NUCLEOTIDE SEQUENCE [LARGE SCALE GENOMIC DNA]</scope>
    <source>
        <strain evidence="1 2">PE08</strain>
    </source>
</reference>
<accession>A0A5J6QMV6</accession>
<proteinExistence type="predicted"/>
<evidence type="ECO:0000313" key="1">
    <source>
        <dbReference type="EMBL" id="QEY61919.1"/>
    </source>
</evidence>
<keyword evidence="2" id="KW-1185">Reference proteome</keyword>
<protein>
    <recommendedName>
        <fullName evidence="3">DUF3077 domain-containing protein</fullName>
    </recommendedName>
</protein>
<gene>
    <name evidence="1" type="ORF">FXN65_07525</name>
</gene>
<organism evidence="1 2">
    <name type="scientific">Metapseudomonas lalkuanensis</name>
    <dbReference type="NCBI Taxonomy" id="2604832"/>
    <lineage>
        <taxon>Bacteria</taxon>
        <taxon>Pseudomonadati</taxon>
        <taxon>Pseudomonadota</taxon>
        <taxon>Gammaproteobacteria</taxon>
        <taxon>Pseudomonadales</taxon>
        <taxon>Pseudomonadaceae</taxon>
        <taxon>Metapseudomonas</taxon>
    </lineage>
</organism>
<name>A0A5J6QMV6_9GAMM</name>
<dbReference type="KEGG" id="plal:FXN65_07525"/>
<dbReference type="Proteomes" id="UP000327179">
    <property type="component" value="Chromosome"/>
</dbReference>
<evidence type="ECO:0008006" key="3">
    <source>
        <dbReference type="Google" id="ProtNLM"/>
    </source>
</evidence>
<evidence type="ECO:0000313" key="2">
    <source>
        <dbReference type="Proteomes" id="UP000327179"/>
    </source>
</evidence>
<sequence length="95" mass="10648">MPDFRAFTSPSQPYNDVMFFNASADPAQLFETAQQRMTAVIDLLQLVEQAESSDFVQREAARLSFAVGLLLGDARSLYETAHERAMNLCDREALT</sequence>
<dbReference type="RefSeq" id="WP_151132462.1">
    <property type="nucleotide sequence ID" value="NZ_CP043311.1"/>
</dbReference>
<dbReference type="AlphaFoldDB" id="A0A5J6QMV6"/>
<dbReference type="EMBL" id="CP043311">
    <property type="protein sequence ID" value="QEY61919.1"/>
    <property type="molecule type" value="Genomic_DNA"/>
</dbReference>